<feature type="signal peptide" evidence="1">
    <location>
        <begin position="1"/>
        <end position="32"/>
    </location>
</feature>
<dbReference type="AlphaFoldDB" id="A0A1B1LRS0"/>
<sequence length="264" mass="29990">MDLYKTKPQVLYRRSFVLLSVSLSLVSTYSYSFSTEQTDDWQKEILAQVQRQSKAVQENQTQQSKSTMSQERMDQIIGQVKEIATVKGEFQLHQVQRYCQFEISSFCSSSDGDTQHLLKCLIKQKERVSKQCSRVISDNNRAQPSLADEWRHDILIPAGSTYFVDPVDKSLGVNLSRPSRYMNIPIIGQLSWYEGGAIRSYVPNQTPVQYGQLVFAANQEITLFPSGQIKSGVLSQPIVTQNQSFSAGQIITRDSDKQPFRSLK</sequence>
<evidence type="ECO:0000256" key="1">
    <source>
        <dbReference type="SAM" id="SignalP"/>
    </source>
</evidence>
<accession>A0A1B1LRS0</accession>
<evidence type="ECO:0000313" key="2">
    <source>
        <dbReference type="EMBL" id="ANS55748.1"/>
    </source>
</evidence>
<feature type="chain" id="PRO_5008526420" evidence="1">
    <location>
        <begin position="33"/>
        <end position="264"/>
    </location>
</feature>
<organism evidence="2">
    <name type="scientific">Vibrio parahaemolyticus</name>
    <dbReference type="NCBI Taxonomy" id="670"/>
    <lineage>
        <taxon>Bacteria</taxon>
        <taxon>Pseudomonadati</taxon>
        <taxon>Pseudomonadota</taxon>
        <taxon>Gammaproteobacteria</taxon>
        <taxon>Vibrionales</taxon>
        <taxon>Vibrionaceae</taxon>
        <taxon>Vibrio</taxon>
    </lineage>
</organism>
<keyword evidence="2" id="KW-0614">Plasmid</keyword>
<name>A0A1B1LRS0_VIBPH</name>
<reference evidence="2" key="1">
    <citation type="journal article" date="2016" name="Antimicrob. Agents Chemother.">
        <title>Genetic Characterization of a blaVEB-2-carrying plasmid in Vibrio parahaemolyticus.</title>
        <authorList>
            <person name="Li R."/>
            <person name="Ye L."/>
            <person name="Zheng Z."/>
            <person name="Chan E.W."/>
            <person name="Chen S."/>
        </authorList>
    </citation>
    <scope>NUCLEOTIDE SEQUENCE</scope>
    <source>
        <strain evidence="2">VPS92</strain>
        <plasmid evidence="2">pVPS92-VEB</plasmid>
    </source>
</reference>
<dbReference type="EMBL" id="KU356480">
    <property type="protein sequence ID" value="ANS55748.1"/>
    <property type="molecule type" value="Genomic_DNA"/>
</dbReference>
<proteinExistence type="predicted"/>
<keyword evidence="1" id="KW-0732">Signal</keyword>
<protein>
    <submittedName>
        <fullName evidence="2">Uncharacterized protein</fullName>
    </submittedName>
</protein>
<geneLocation type="plasmid" evidence="2">
    <name>pVPS92-VEB</name>
</geneLocation>